<evidence type="ECO:0000259" key="13">
    <source>
        <dbReference type="PROSITE" id="PS51285"/>
    </source>
</evidence>
<accession>A0ABM0GVX3</accession>
<feature type="compositionally biased region" description="Basic and acidic residues" evidence="11">
    <location>
        <begin position="851"/>
        <end position="866"/>
    </location>
</feature>
<dbReference type="GeneID" id="100313645"/>
<feature type="region of interest" description="Disordered" evidence="11">
    <location>
        <begin position="159"/>
        <end position="281"/>
    </location>
</feature>
<feature type="region of interest" description="Disordered" evidence="11">
    <location>
        <begin position="1332"/>
        <end position="1369"/>
    </location>
</feature>
<sequence length="1369" mass="153144">MKRDNTDRKNRPKTVPSTYVGNSQQMLQEIRESLKHLQIQPEQNQDLSSKNQTHRAASSDSGSSQMAAQQGASGRQQNRFGSHQKALAQIKNSLEPYQTVTPNGLDPSSAKYAAMLQDMAALGINEDMASKALKICNYKSVDDAVDIIRRIQMSAKNDLLRGGLPNGSPTVSSTTGYPVNRKPSFEERPRGSPLPSSGDSQSYRSDSPSIRSDQSTSQNRSYPYFPDPPRIISTPPTNLGVTRQCSPSGRLTPPRGQTPPPMQRGQTPPPINRGHTPPPSEFRTIQQLQQQFSQQPYSLGAGHVQQMVRGISPVPQAWSQTSSTASSSSGMSTASSGAPNFQQRSAFNSTPVGRPPVIMAVPTATRTVFQTEKMFTPNLQGGNGQFQPNPQLTLPSNVSPQPHVIQNQRTIQTTTQTVTTQQTVRNNQQYESSILIQPPQSQQHVKTQLIHPQNQHSPYQSLSMHSNTSSSSSRQPLPPPSYMQATQLQNPQQQQPPPPPPQNLDNIPNQVYTQVSAGVNPQYNFPRIMTTAAVAGTTASQVSPQNIGTIHPPMQLQLQPPPPQMQPPAHGTNLSQQNSNEQYRSTAHILISPAASSAQSPPLPQSQMQPQPQPQPVHSAATAIISAALRRAPPPSYEESQQYKQQLASQQLQQQSRAPIPQNMFYNENDSNLFQSNGSDNSQEQQQQNKVTIVIPNMNQPNRQGPTIQLTLESSPNQTVKTTSKETTTTSQTVTTTFKKHGMNQTPAPSGALSPGSYSPTPIMHSVKSTLVQKPVLQTAHAPDHPHPPLQRRLSLDSISLPSTHSNQSCHGSTPRSESPNLQSYSPLTIAETNSTASDTPSEPPPPYEGYVHHKIESPVPERKKKRDDYCRELRVKSYSPQAYKFYMEQHVENVLKSHQQRVHRRVQLETEMAKVGLSEEAQAQMRRMLSQKESNYIRLKRAKMEKNMFKKIKTLGVGAFGEVALVQKNDTNALYAMKTLRKSDVLRRNQAAHVKAERDILAEADNEWVVKLYYSFQDRDNLYFIMDYIPGGDLMSLLIKFGIFEEDLARFYIAELVLAIESVHRMGFIHRDIKPDNILIDRDGHIKLTDFGLCTGFRWTHDSKYYQPDGHARQDSMDPSLWEGYAYDITEDMSKPLERRKYRQHQKAHSLVGTPNYIAPEVLMKTGYRQLCDWWSVGVILYEMLVGQPPFLAQTPAETQLKVINWNSTLLIPKAANLLFESEDLILRLCTGPERRLGMNGAGEIKGHPFFKHVDWDKGLRHTDAPYIPKIRHPTDTSNFDPVSPDKLRNSSDSNDSDDRSFWDFDNGKHPEHAFYEFTFRRFFDDGGHPLPQWNSFESEDDGPNQSNSSSSDSIHTVKTEQDKPVYV</sequence>
<dbReference type="InterPro" id="IPR000961">
    <property type="entry name" value="AGC-kinase_C"/>
</dbReference>
<dbReference type="Gene3D" id="1.10.510.10">
    <property type="entry name" value="Transferase(Phosphotransferase) domain 1"/>
    <property type="match status" value="1"/>
</dbReference>
<dbReference type="InterPro" id="IPR011009">
    <property type="entry name" value="Kinase-like_dom_sf"/>
</dbReference>
<dbReference type="InterPro" id="IPR017441">
    <property type="entry name" value="Protein_kinase_ATP_BS"/>
</dbReference>
<reference evidence="15" key="1">
    <citation type="submission" date="2025-08" db="UniProtKB">
        <authorList>
            <consortium name="RefSeq"/>
        </authorList>
    </citation>
    <scope>IDENTIFICATION</scope>
    <source>
        <tissue evidence="15">Testes</tissue>
    </source>
</reference>
<dbReference type="SUPFAM" id="SSF56112">
    <property type="entry name" value="Protein kinase-like (PK-like)"/>
    <property type="match status" value="1"/>
</dbReference>
<dbReference type="PANTHER" id="PTHR22988">
    <property type="entry name" value="MYOTONIC DYSTROPHY S/T KINASE-RELATED"/>
    <property type="match status" value="1"/>
</dbReference>
<feature type="compositionally biased region" description="Low complexity" evidence="11">
    <location>
        <begin position="319"/>
        <end position="338"/>
    </location>
</feature>
<evidence type="ECO:0000256" key="11">
    <source>
        <dbReference type="SAM" id="MobiDB-lite"/>
    </source>
</evidence>
<dbReference type="PANTHER" id="PTHR22988:SF76">
    <property type="entry name" value="CHROMOSOME UNDETERMINED SCAFFOLD_135, WHOLE GENOME SHOTGUN SEQUENCE"/>
    <property type="match status" value="1"/>
</dbReference>
<feature type="compositionally biased region" description="Polar residues" evidence="11">
    <location>
        <begin position="15"/>
        <end position="27"/>
    </location>
</feature>
<evidence type="ECO:0000313" key="15">
    <source>
        <dbReference type="RefSeq" id="XP_002738496.1"/>
    </source>
</evidence>
<evidence type="ECO:0000256" key="4">
    <source>
        <dbReference type="ARBA" id="ARBA00022679"/>
    </source>
</evidence>
<feature type="binding site" evidence="10">
    <location>
        <position position="979"/>
    </location>
    <ligand>
        <name>ATP</name>
        <dbReference type="ChEBI" id="CHEBI:30616"/>
    </ligand>
</feature>
<feature type="compositionally biased region" description="Polar residues" evidence="11">
    <location>
        <begin position="234"/>
        <end position="247"/>
    </location>
</feature>
<dbReference type="Proteomes" id="UP000694865">
    <property type="component" value="Unplaced"/>
</dbReference>
<feature type="compositionally biased region" description="Basic and acidic residues" evidence="11">
    <location>
        <begin position="1357"/>
        <end position="1369"/>
    </location>
</feature>
<feature type="compositionally biased region" description="Polar residues" evidence="11">
    <location>
        <begin position="40"/>
        <end position="81"/>
    </location>
</feature>
<evidence type="ECO:0000256" key="2">
    <source>
        <dbReference type="ARBA" id="ARBA00022527"/>
    </source>
</evidence>
<keyword evidence="7 10" id="KW-0067">ATP-binding</keyword>
<feature type="compositionally biased region" description="Low complexity" evidence="11">
    <location>
        <begin position="377"/>
        <end position="392"/>
    </location>
</feature>
<feature type="region of interest" description="Disordered" evidence="11">
    <location>
        <begin position="1268"/>
        <end position="1300"/>
    </location>
</feature>
<keyword evidence="2" id="KW-0723">Serine/threonine-protein kinase</keyword>
<comment type="catalytic activity">
    <reaction evidence="9">
        <text>L-seryl-[protein] + ATP = O-phospho-L-seryl-[protein] + ADP + H(+)</text>
        <dbReference type="Rhea" id="RHEA:17989"/>
        <dbReference type="Rhea" id="RHEA-COMP:9863"/>
        <dbReference type="Rhea" id="RHEA-COMP:11604"/>
        <dbReference type="ChEBI" id="CHEBI:15378"/>
        <dbReference type="ChEBI" id="CHEBI:29999"/>
        <dbReference type="ChEBI" id="CHEBI:30616"/>
        <dbReference type="ChEBI" id="CHEBI:83421"/>
        <dbReference type="ChEBI" id="CHEBI:456216"/>
        <dbReference type="EC" id="2.7.11.1"/>
    </reaction>
</comment>
<dbReference type="CDD" id="cd05598">
    <property type="entry name" value="STKc_LATS"/>
    <property type="match status" value="1"/>
</dbReference>
<evidence type="ECO:0000256" key="6">
    <source>
        <dbReference type="ARBA" id="ARBA00022777"/>
    </source>
</evidence>
<feature type="compositionally biased region" description="Polar residues" evidence="11">
    <location>
        <begin position="444"/>
        <end position="460"/>
    </location>
</feature>
<organism evidence="14 15">
    <name type="scientific">Saccoglossus kowalevskii</name>
    <name type="common">Acorn worm</name>
    <dbReference type="NCBI Taxonomy" id="10224"/>
    <lineage>
        <taxon>Eukaryota</taxon>
        <taxon>Metazoa</taxon>
        <taxon>Hemichordata</taxon>
        <taxon>Enteropneusta</taxon>
        <taxon>Harrimaniidae</taxon>
        <taxon>Saccoglossus</taxon>
    </lineage>
</organism>
<dbReference type="GO" id="GO:0016301">
    <property type="term" value="F:kinase activity"/>
    <property type="evidence" value="ECO:0007669"/>
    <property type="project" value="UniProtKB-KW"/>
</dbReference>
<keyword evidence="4" id="KW-0808">Transferase</keyword>
<dbReference type="PROSITE" id="PS50011">
    <property type="entry name" value="PROTEIN_KINASE_DOM"/>
    <property type="match status" value="1"/>
</dbReference>
<gene>
    <name evidence="15" type="primary">LOC100313645</name>
</gene>
<protein>
    <recommendedName>
        <fullName evidence="1">non-specific serine/threonine protein kinase</fullName>
        <ecNumber evidence="1">2.7.11.1</ecNumber>
    </recommendedName>
</protein>
<dbReference type="InterPro" id="IPR049761">
    <property type="entry name" value="LATS1-like_MobB"/>
</dbReference>
<dbReference type="InterPro" id="IPR000719">
    <property type="entry name" value="Prot_kinase_dom"/>
</dbReference>
<feature type="compositionally biased region" description="Pro residues" evidence="11">
    <location>
        <begin position="256"/>
        <end position="280"/>
    </location>
</feature>
<keyword evidence="14" id="KW-1185">Reference proteome</keyword>
<evidence type="ECO:0000256" key="1">
    <source>
        <dbReference type="ARBA" id="ARBA00012513"/>
    </source>
</evidence>
<evidence type="ECO:0000256" key="10">
    <source>
        <dbReference type="PROSITE-ProRule" id="PRU10141"/>
    </source>
</evidence>
<dbReference type="SMART" id="SM00220">
    <property type="entry name" value="S_TKc"/>
    <property type="match status" value="1"/>
</dbReference>
<dbReference type="InterPro" id="IPR050839">
    <property type="entry name" value="Rho-assoc_Ser/Thr_Kinase"/>
</dbReference>
<feature type="region of interest" description="Disordered" evidence="11">
    <location>
        <begin position="800"/>
        <end position="866"/>
    </location>
</feature>
<feature type="compositionally biased region" description="Low complexity" evidence="11">
    <location>
        <begin position="640"/>
        <end position="656"/>
    </location>
</feature>
<feature type="region of interest" description="Disordered" evidence="11">
    <location>
        <begin position="1"/>
        <end position="85"/>
    </location>
</feature>
<feature type="region of interest" description="Disordered" evidence="11">
    <location>
        <begin position="548"/>
        <end position="583"/>
    </location>
</feature>
<dbReference type="CDD" id="cd21778">
    <property type="entry name" value="MobB_LATS1"/>
    <property type="match status" value="1"/>
</dbReference>
<evidence type="ECO:0000259" key="12">
    <source>
        <dbReference type="PROSITE" id="PS50011"/>
    </source>
</evidence>
<dbReference type="PROSITE" id="PS51285">
    <property type="entry name" value="AGC_KINASE_CTER"/>
    <property type="match status" value="1"/>
</dbReference>
<feature type="domain" description="Protein kinase" evidence="12">
    <location>
        <begin position="950"/>
        <end position="1252"/>
    </location>
</feature>
<evidence type="ECO:0000256" key="5">
    <source>
        <dbReference type="ARBA" id="ARBA00022741"/>
    </source>
</evidence>
<feature type="compositionally biased region" description="Polar residues" evidence="11">
    <location>
        <begin position="800"/>
        <end position="841"/>
    </location>
</feature>
<dbReference type="PROSITE" id="PS00108">
    <property type="entry name" value="PROTEIN_KINASE_ST"/>
    <property type="match status" value="1"/>
</dbReference>
<keyword evidence="6 15" id="KW-0418">Kinase</keyword>
<feature type="region of interest" description="Disordered" evidence="11">
    <location>
        <begin position="376"/>
        <end position="401"/>
    </location>
</feature>
<evidence type="ECO:0000256" key="3">
    <source>
        <dbReference type="ARBA" id="ARBA00022553"/>
    </source>
</evidence>
<keyword evidence="3" id="KW-0597">Phosphoprotein</keyword>
<feature type="region of interest" description="Disordered" evidence="11">
    <location>
        <begin position="595"/>
        <end position="619"/>
    </location>
</feature>
<feature type="compositionally biased region" description="Low complexity" evidence="11">
    <location>
        <begin position="461"/>
        <end position="475"/>
    </location>
</feature>
<feature type="region of interest" description="Disordered" evidence="11">
    <location>
        <begin position="439"/>
        <end position="508"/>
    </location>
</feature>
<dbReference type="RefSeq" id="XP_002738496.1">
    <property type="nucleotide sequence ID" value="XM_002738450.2"/>
</dbReference>
<dbReference type="SMART" id="SM00133">
    <property type="entry name" value="S_TK_X"/>
    <property type="match status" value="1"/>
</dbReference>
<evidence type="ECO:0000256" key="8">
    <source>
        <dbReference type="ARBA" id="ARBA00047899"/>
    </source>
</evidence>
<comment type="catalytic activity">
    <reaction evidence="8">
        <text>L-threonyl-[protein] + ATP = O-phospho-L-threonyl-[protein] + ADP + H(+)</text>
        <dbReference type="Rhea" id="RHEA:46608"/>
        <dbReference type="Rhea" id="RHEA-COMP:11060"/>
        <dbReference type="Rhea" id="RHEA-COMP:11605"/>
        <dbReference type="ChEBI" id="CHEBI:15378"/>
        <dbReference type="ChEBI" id="CHEBI:30013"/>
        <dbReference type="ChEBI" id="CHEBI:30616"/>
        <dbReference type="ChEBI" id="CHEBI:61977"/>
        <dbReference type="ChEBI" id="CHEBI:456216"/>
        <dbReference type="EC" id="2.7.11.1"/>
    </reaction>
</comment>
<dbReference type="Pfam" id="PF00069">
    <property type="entry name" value="Pkinase"/>
    <property type="match status" value="2"/>
</dbReference>
<evidence type="ECO:0000256" key="9">
    <source>
        <dbReference type="ARBA" id="ARBA00048679"/>
    </source>
</evidence>
<feature type="compositionally biased region" description="Polar residues" evidence="11">
    <location>
        <begin position="572"/>
        <end position="583"/>
    </location>
</feature>
<dbReference type="InterPro" id="IPR008271">
    <property type="entry name" value="Ser/Thr_kinase_AS"/>
</dbReference>
<feature type="region of interest" description="Disordered" evidence="11">
    <location>
        <begin position="632"/>
        <end position="688"/>
    </location>
</feature>
<feature type="domain" description="AGC-kinase C-terminal" evidence="13">
    <location>
        <begin position="1253"/>
        <end position="1318"/>
    </location>
</feature>
<feature type="region of interest" description="Disordered" evidence="11">
    <location>
        <begin position="315"/>
        <end position="356"/>
    </location>
</feature>
<dbReference type="EC" id="2.7.11.1" evidence="1"/>
<dbReference type="PROSITE" id="PS00107">
    <property type="entry name" value="PROTEIN_KINASE_ATP"/>
    <property type="match status" value="1"/>
</dbReference>
<name>A0ABM0GVX3_SACKO</name>
<feature type="compositionally biased region" description="Polar residues" evidence="11">
    <location>
        <begin position="167"/>
        <end position="177"/>
    </location>
</feature>
<feature type="compositionally biased region" description="Polar residues" evidence="11">
    <location>
        <begin position="664"/>
        <end position="688"/>
    </location>
</feature>
<evidence type="ECO:0000313" key="14">
    <source>
        <dbReference type="Proteomes" id="UP000694865"/>
    </source>
</evidence>
<evidence type="ECO:0000256" key="7">
    <source>
        <dbReference type="ARBA" id="ARBA00022840"/>
    </source>
</evidence>
<feature type="compositionally biased region" description="Low complexity" evidence="11">
    <location>
        <begin position="196"/>
        <end position="213"/>
    </location>
</feature>
<proteinExistence type="predicted"/>
<dbReference type="Gene3D" id="3.30.200.20">
    <property type="entry name" value="Phosphorylase Kinase, domain 1"/>
    <property type="match status" value="1"/>
</dbReference>
<keyword evidence="5 10" id="KW-0547">Nucleotide-binding</keyword>
<feature type="compositionally biased region" description="Polar residues" evidence="11">
    <location>
        <begin position="339"/>
        <end position="351"/>
    </location>
</feature>